<dbReference type="NCBIfam" id="TIGR02167">
    <property type="entry name" value="Liste_lipo_26"/>
    <property type="match status" value="1"/>
</dbReference>
<dbReference type="RefSeq" id="WP_288378817.1">
    <property type="nucleotide sequence ID" value="NZ_CP134206.1"/>
</dbReference>
<evidence type="ECO:0000313" key="2">
    <source>
        <dbReference type="Proteomes" id="UP001256400"/>
    </source>
</evidence>
<dbReference type="Proteomes" id="UP001256400">
    <property type="component" value="Chromosome"/>
</dbReference>
<reference evidence="1" key="1">
    <citation type="submission" date="2023-09" db="EMBL/GenBank/DDBJ databases">
        <title>Acinetobacter soli.</title>
        <authorList>
            <person name="Kim B."/>
            <person name="Kim D."/>
            <person name="Park D."/>
        </authorList>
    </citation>
    <scope>NUCLEOTIDE SEQUENCE</scope>
    <source>
        <strain evidence="1">2023.05</strain>
    </source>
</reference>
<dbReference type="InterPro" id="IPR011889">
    <property type="entry name" value="Liste_lipo_26"/>
</dbReference>
<accession>A0AB38YT00</accession>
<dbReference type="InterPro" id="IPR005046">
    <property type="entry name" value="DUF285"/>
</dbReference>
<dbReference type="AlphaFoldDB" id="A0AB38YT00"/>
<organism evidence="1 2">
    <name type="scientific">Acinetobacter soli</name>
    <dbReference type="NCBI Taxonomy" id="487316"/>
    <lineage>
        <taxon>Bacteria</taxon>
        <taxon>Pseudomonadati</taxon>
        <taxon>Pseudomonadota</taxon>
        <taxon>Gammaproteobacteria</taxon>
        <taxon>Moraxellales</taxon>
        <taxon>Moraxellaceae</taxon>
        <taxon>Acinetobacter</taxon>
    </lineage>
</organism>
<dbReference type="EMBL" id="CP134206">
    <property type="protein sequence ID" value="WND04501.1"/>
    <property type="molecule type" value="Genomic_DNA"/>
</dbReference>
<gene>
    <name evidence="1" type="ORF">RHP80_09690</name>
</gene>
<protein>
    <submittedName>
        <fullName evidence="1">BspA family leucine-rich repeat surface protein</fullName>
    </submittedName>
</protein>
<name>A0AB38YT00_9GAMM</name>
<sequence length="427" mass="47479">MSCTVFKSTNAVDQSIYAFPPAGVLSQLQVKRNLESATGAVYDFKFNIRDAGSVTFKSTGGTLSVTGQGQVLNEITVTSDTYLTFTLEEGRDFGYIGWTSNYNIIGLDIGKGAYPNYVLGLHSEDATSLFAIFSSSPLFNQSLNNLDVSNIVDFAYAFSGCKGFNRPLSKWNTSKGTDFTQMFIDAESFNQSIDHFKMSNAVSVNGMLSRARKFNQPLNSWDVSKVTDFAGFLNGASSFNQPLTNWNTVNGTNMAFMLAETKYNYPINFNTSKVVNMEFFLWLSRSFNQPINIDVGVCKYFGSFFFEANAFNQDISDWNIRSGEDFSRMFYGANAFDQDLSKWCNKFKVQSAVFGDMFNGSGLSTANYDKFLNALWFDVGTTRQSEWANRSLSKFLYLEGKKYSQAGAQARSNLIGAGWSITDGGQV</sequence>
<evidence type="ECO:0000313" key="1">
    <source>
        <dbReference type="EMBL" id="WND04501.1"/>
    </source>
</evidence>
<proteinExistence type="predicted"/>
<dbReference type="Pfam" id="PF03382">
    <property type="entry name" value="DUF285"/>
    <property type="match status" value="2"/>
</dbReference>